<keyword evidence="2" id="KW-0904">Protein phosphatase</keyword>
<evidence type="ECO:0000256" key="1">
    <source>
        <dbReference type="ARBA" id="ARBA00022801"/>
    </source>
</evidence>
<name>A0A139H082_9PEZI</name>
<dbReference type="InterPro" id="IPR020422">
    <property type="entry name" value="TYR_PHOSPHATASE_DUAL_dom"/>
</dbReference>
<keyword evidence="4" id="KW-0472">Membrane</keyword>
<keyword evidence="4" id="KW-1133">Transmembrane helix</keyword>
<feature type="compositionally biased region" description="Low complexity" evidence="3">
    <location>
        <begin position="346"/>
        <end position="358"/>
    </location>
</feature>
<keyword evidence="1" id="KW-0378">Hydrolase</keyword>
<comment type="caution">
    <text evidence="6">The sequence shown here is derived from an EMBL/GenBank/DDBJ whole genome shotgun (WGS) entry which is preliminary data.</text>
</comment>
<dbReference type="AlphaFoldDB" id="A0A139H082"/>
<feature type="transmembrane region" description="Helical" evidence="4">
    <location>
        <begin position="12"/>
        <end position="30"/>
    </location>
</feature>
<dbReference type="PROSITE" id="PS00383">
    <property type="entry name" value="TYR_PHOSPHATASE_1"/>
    <property type="match status" value="1"/>
</dbReference>
<dbReference type="FunFam" id="3.90.190.10:FF:000090">
    <property type="entry name" value="Dual specificity phosphatase catalytic domain protein"/>
    <property type="match status" value="1"/>
</dbReference>
<dbReference type="InterPro" id="IPR000340">
    <property type="entry name" value="Dual-sp_phosphatase_cat-dom"/>
</dbReference>
<dbReference type="Gene3D" id="3.90.190.10">
    <property type="entry name" value="Protein tyrosine phosphatase superfamily"/>
    <property type="match status" value="1"/>
</dbReference>
<dbReference type="SMART" id="SM00195">
    <property type="entry name" value="DSPc"/>
    <property type="match status" value="1"/>
</dbReference>
<keyword evidence="7" id="KW-1185">Reference proteome</keyword>
<dbReference type="InterPro" id="IPR029021">
    <property type="entry name" value="Prot-tyrosine_phosphatase-like"/>
</dbReference>
<organism evidence="6 7">
    <name type="scientific">Pseudocercospora eumusae</name>
    <dbReference type="NCBI Taxonomy" id="321146"/>
    <lineage>
        <taxon>Eukaryota</taxon>
        <taxon>Fungi</taxon>
        <taxon>Dikarya</taxon>
        <taxon>Ascomycota</taxon>
        <taxon>Pezizomycotina</taxon>
        <taxon>Dothideomycetes</taxon>
        <taxon>Dothideomycetidae</taxon>
        <taxon>Mycosphaerellales</taxon>
        <taxon>Mycosphaerellaceae</taxon>
        <taxon>Pseudocercospora</taxon>
    </lineage>
</organism>
<dbReference type="InterPro" id="IPR051029">
    <property type="entry name" value="mRNA_Capping_Enz/RNA_Phosphat"/>
</dbReference>
<reference evidence="6 7" key="1">
    <citation type="submission" date="2015-07" db="EMBL/GenBank/DDBJ databases">
        <title>Comparative genomics of the Sigatoka disease complex on banana suggests a link between parallel evolutionary changes in Pseudocercospora fijiensis and Pseudocercospora eumusae and increased virulence on the banana host.</title>
        <authorList>
            <person name="Chang T.-C."/>
            <person name="Salvucci A."/>
            <person name="Crous P.W."/>
            <person name="Stergiopoulos I."/>
        </authorList>
    </citation>
    <scope>NUCLEOTIDE SEQUENCE [LARGE SCALE GENOMIC DNA]</scope>
    <source>
        <strain evidence="6 7">CBS 114824</strain>
    </source>
</reference>
<sequence>MEKSFFGRDSPRWAVAATTLGLTAGLAWWLNSTYDLTGRLRNQTAAETDPGLLKKGTNYERYETRSGIVYPRIRTFYNVHAQANKLPKDVPLLVFMHGLGGSIAQFEKLLASLTQVATCLAIDLPGCGLSDFEPKNVEAYTTLAFAELLYAAIDRYRDKENGQQVILIGHSMGCSISALLTASTSPLAHLCADNILAMVGICPRANPPSEDYLNKANLLTYLPALAFDLIRMYDRRGGTASISVTRVIGEEADLETKKLQLRFNQQSKSRVFQNFAAAIVKQEREAKQRGEDSLLGRRIWDGIDVPLFLVAADNDQLAPPDEVNQIVEWLTNSSTTEDIAPETALRQPPRSKSPLSPRSEATMLAGHFSSKMLDHTQNDAAEGQSTEIKDANKSSKHSAALKASIFPAPSSHGLLYDQSDVRILSRMIEEFLAKHVDKRLSPSWQLQHLTTSGKWDVKNLEKWKKIQPCSEPIAGVFRAMKTMREVDEIHCPKEFVKKYSWKALPNGVAVVVDISFDTPVYDKAGLIAGHVEYHKIPTVSKLPPNAQEVENFVSQIDGLRRLLREGATIGVHCHYGFNRTGFLIVCYLVERLGWKLEAAIEEFKQKRAPGIKHEHFVDELYLRYRANMARSVLGKGKLA</sequence>
<evidence type="ECO:0000256" key="4">
    <source>
        <dbReference type="SAM" id="Phobius"/>
    </source>
</evidence>
<gene>
    <name evidence="6" type="ORF">AC578_1180</name>
</gene>
<dbReference type="SUPFAM" id="SSF53474">
    <property type="entry name" value="alpha/beta-Hydrolases"/>
    <property type="match status" value="1"/>
</dbReference>
<dbReference type="SUPFAM" id="SSF52799">
    <property type="entry name" value="(Phosphotyrosine protein) phosphatases II"/>
    <property type="match status" value="1"/>
</dbReference>
<dbReference type="PANTHER" id="PTHR10367">
    <property type="entry name" value="MRNA-CAPPING ENZYME"/>
    <property type="match status" value="1"/>
</dbReference>
<dbReference type="InterPro" id="IPR016130">
    <property type="entry name" value="Tyr_Pase_AS"/>
</dbReference>
<evidence type="ECO:0000256" key="2">
    <source>
        <dbReference type="ARBA" id="ARBA00022912"/>
    </source>
</evidence>
<dbReference type="InterPro" id="IPR000387">
    <property type="entry name" value="Tyr_Pase_dom"/>
</dbReference>
<dbReference type="PROSITE" id="PS50056">
    <property type="entry name" value="TYR_PHOSPHATASE_2"/>
    <property type="match status" value="1"/>
</dbReference>
<accession>A0A139H082</accession>
<dbReference type="Pfam" id="PF00782">
    <property type="entry name" value="DSPc"/>
    <property type="match status" value="1"/>
</dbReference>
<keyword evidence="4" id="KW-0812">Transmembrane</keyword>
<evidence type="ECO:0000313" key="6">
    <source>
        <dbReference type="EMBL" id="KXS95832.1"/>
    </source>
</evidence>
<dbReference type="GO" id="GO:0006370">
    <property type="term" value="P:7-methylguanosine mRNA capping"/>
    <property type="evidence" value="ECO:0007669"/>
    <property type="project" value="TreeGrafter"/>
</dbReference>
<dbReference type="InterPro" id="IPR000073">
    <property type="entry name" value="AB_hydrolase_1"/>
</dbReference>
<protein>
    <recommendedName>
        <fullName evidence="5">Tyrosine specific protein phosphatases domain-containing protein</fullName>
    </recommendedName>
</protein>
<evidence type="ECO:0000259" key="5">
    <source>
        <dbReference type="PROSITE" id="PS50056"/>
    </source>
</evidence>
<dbReference type="PANTHER" id="PTHR10367:SF25">
    <property type="entry name" value="DUAL SPECIFICITY PHOSPHATASE CATALYTIC DOMAIN PROTEIN (AFU_ORTHOLOGUE AFUA_1G03540)"/>
    <property type="match status" value="1"/>
</dbReference>
<feature type="region of interest" description="Disordered" evidence="3">
    <location>
        <begin position="337"/>
        <end position="358"/>
    </location>
</feature>
<dbReference type="STRING" id="321146.A0A139H082"/>
<dbReference type="Proteomes" id="UP000070133">
    <property type="component" value="Unassembled WGS sequence"/>
</dbReference>
<dbReference type="GO" id="GO:0004721">
    <property type="term" value="F:phosphoprotein phosphatase activity"/>
    <property type="evidence" value="ECO:0007669"/>
    <property type="project" value="UniProtKB-KW"/>
</dbReference>
<evidence type="ECO:0000256" key="3">
    <source>
        <dbReference type="SAM" id="MobiDB-lite"/>
    </source>
</evidence>
<dbReference type="GO" id="GO:0004484">
    <property type="term" value="F:mRNA guanylyltransferase activity"/>
    <property type="evidence" value="ECO:0007669"/>
    <property type="project" value="TreeGrafter"/>
</dbReference>
<dbReference type="Pfam" id="PF00561">
    <property type="entry name" value="Abhydrolase_1"/>
    <property type="match status" value="1"/>
</dbReference>
<dbReference type="Gene3D" id="3.40.50.1820">
    <property type="entry name" value="alpha/beta hydrolase"/>
    <property type="match status" value="1"/>
</dbReference>
<evidence type="ECO:0000313" key="7">
    <source>
        <dbReference type="Proteomes" id="UP000070133"/>
    </source>
</evidence>
<dbReference type="InterPro" id="IPR029058">
    <property type="entry name" value="AB_hydrolase_fold"/>
</dbReference>
<dbReference type="EMBL" id="LFZN01000197">
    <property type="protein sequence ID" value="KXS95832.1"/>
    <property type="molecule type" value="Genomic_DNA"/>
</dbReference>
<proteinExistence type="predicted"/>
<feature type="domain" description="Tyrosine specific protein phosphatases" evidence="5">
    <location>
        <begin position="550"/>
        <end position="607"/>
    </location>
</feature>
<dbReference type="OrthoDB" id="428974at2759"/>